<evidence type="ECO:0000313" key="8">
    <source>
        <dbReference type="Ensembl" id="ENSGMOP00000001745.2"/>
    </source>
</evidence>
<dbReference type="Ensembl" id="ENSGMOT00000001806.2">
    <property type="protein sequence ID" value="ENSGMOP00000001745.2"/>
    <property type="gene ID" value="ENSGMOG00000001645.2"/>
</dbReference>
<dbReference type="Pfam" id="PF19277">
    <property type="entry name" value="GPAT_C"/>
    <property type="match status" value="1"/>
</dbReference>
<dbReference type="GO" id="GO:0019432">
    <property type="term" value="P:triglyceride biosynthetic process"/>
    <property type="evidence" value="ECO:0007669"/>
    <property type="project" value="TreeGrafter"/>
</dbReference>
<organism evidence="8 9">
    <name type="scientific">Gadus morhua</name>
    <name type="common">Atlantic cod</name>
    <dbReference type="NCBI Taxonomy" id="8049"/>
    <lineage>
        <taxon>Eukaryota</taxon>
        <taxon>Metazoa</taxon>
        <taxon>Chordata</taxon>
        <taxon>Craniata</taxon>
        <taxon>Vertebrata</taxon>
        <taxon>Euteleostomi</taxon>
        <taxon>Actinopterygii</taxon>
        <taxon>Neopterygii</taxon>
        <taxon>Teleostei</taxon>
        <taxon>Neoteleostei</taxon>
        <taxon>Acanthomorphata</taxon>
        <taxon>Zeiogadaria</taxon>
        <taxon>Gadariae</taxon>
        <taxon>Gadiformes</taxon>
        <taxon>Gadoidei</taxon>
        <taxon>Gadidae</taxon>
        <taxon>Gadus</taxon>
    </lineage>
</organism>
<name>A0A8C5F3W7_GADMO</name>
<dbReference type="Proteomes" id="UP000694546">
    <property type="component" value="Chromosome 21"/>
</dbReference>
<evidence type="ECO:0000256" key="6">
    <source>
        <dbReference type="ARBA" id="ARBA00025707"/>
    </source>
</evidence>
<dbReference type="InterPro" id="IPR022284">
    <property type="entry name" value="GPAT/DHAPAT"/>
</dbReference>
<dbReference type="PANTHER" id="PTHR12563:SF22">
    <property type="entry name" value="DIHYDROXYACETONE PHOSPHATE ACYLTRANSFERASE ISOFORM X1"/>
    <property type="match status" value="1"/>
</dbReference>
<dbReference type="GO" id="GO:0008611">
    <property type="term" value="P:ether lipid biosynthetic process"/>
    <property type="evidence" value="ECO:0007669"/>
    <property type="project" value="TreeGrafter"/>
</dbReference>
<dbReference type="PANTHER" id="PTHR12563">
    <property type="entry name" value="GLYCEROL-3-PHOSPHATE ACYLTRANSFERASE"/>
    <property type="match status" value="1"/>
</dbReference>
<comment type="similarity">
    <text evidence="2">Belongs to the GPAT/DAPAT family.</text>
</comment>
<reference evidence="8" key="1">
    <citation type="submission" date="2025-08" db="UniProtKB">
        <authorList>
            <consortium name="Ensembl"/>
        </authorList>
    </citation>
    <scope>IDENTIFICATION</scope>
</reference>
<dbReference type="GO" id="GO:0016287">
    <property type="term" value="F:glycerone-phosphate O-acyltransferase activity"/>
    <property type="evidence" value="ECO:0007669"/>
    <property type="project" value="TreeGrafter"/>
</dbReference>
<keyword evidence="3" id="KW-0808">Transferase</keyword>
<dbReference type="GO" id="GO:0008654">
    <property type="term" value="P:phospholipid biosynthetic process"/>
    <property type="evidence" value="ECO:0007669"/>
    <property type="project" value="TreeGrafter"/>
</dbReference>
<keyword evidence="5" id="KW-0012">Acyltransferase</keyword>
<evidence type="ECO:0000256" key="2">
    <source>
        <dbReference type="ARBA" id="ARBA00007937"/>
    </source>
</evidence>
<dbReference type="InterPro" id="IPR002123">
    <property type="entry name" value="Plipid/glycerol_acylTrfase"/>
</dbReference>
<evidence type="ECO:0000259" key="7">
    <source>
        <dbReference type="SMART" id="SM00563"/>
    </source>
</evidence>
<proteinExistence type="inferred from homology"/>
<dbReference type="CDD" id="cd07993">
    <property type="entry name" value="LPLAT_DHAPAT-like"/>
    <property type="match status" value="1"/>
</dbReference>
<dbReference type="Pfam" id="PF01553">
    <property type="entry name" value="Acyltransferase"/>
    <property type="match status" value="1"/>
</dbReference>
<evidence type="ECO:0000256" key="1">
    <source>
        <dbReference type="ARBA" id="ARBA00004370"/>
    </source>
</evidence>
<dbReference type="GO" id="GO:0006631">
    <property type="term" value="P:fatty acid metabolic process"/>
    <property type="evidence" value="ECO:0007669"/>
    <property type="project" value="TreeGrafter"/>
</dbReference>
<keyword evidence="9" id="KW-1185">Reference proteome</keyword>
<dbReference type="GO" id="GO:0004366">
    <property type="term" value="F:glycerol-3-phosphate O-acyltransferase activity"/>
    <property type="evidence" value="ECO:0007669"/>
    <property type="project" value="TreeGrafter"/>
</dbReference>
<comment type="pathway">
    <text evidence="6">Phospholipid metabolism.</text>
</comment>
<dbReference type="InterPro" id="IPR041728">
    <property type="entry name" value="GPAT/DHAPAT_LPLAT"/>
</dbReference>
<dbReference type="GeneTree" id="ENSGT00520000055570"/>
<protein>
    <submittedName>
        <fullName evidence="8">Glyceronephosphate O-acyltransferase 2</fullName>
    </submittedName>
</protein>
<comment type="subcellular location">
    <subcellularLocation>
        <location evidence="1">Membrane</location>
    </subcellularLocation>
</comment>
<dbReference type="AlphaFoldDB" id="A0A8C5F3W7"/>
<feature type="domain" description="Phospholipid/glycerol acyltransferase" evidence="7">
    <location>
        <begin position="49"/>
        <end position="178"/>
    </location>
</feature>
<evidence type="ECO:0000256" key="3">
    <source>
        <dbReference type="ARBA" id="ARBA00022679"/>
    </source>
</evidence>
<keyword evidence="4" id="KW-0472">Membrane</keyword>
<evidence type="ECO:0000256" key="5">
    <source>
        <dbReference type="ARBA" id="ARBA00023315"/>
    </source>
</evidence>
<reference evidence="8" key="2">
    <citation type="submission" date="2025-09" db="UniProtKB">
        <authorList>
            <consortium name="Ensembl"/>
        </authorList>
    </citation>
    <scope>IDENTIFICATION</scope>
</reference>
<dbReference type="SUPFAM" id="SSF69593">
    <property type="entry name" value="Glycerol-3-phosphate (1)-acyltransferase"/>
    <property type="match status" value="1"/>
</dbReference>
<dbReference type="GO" id="GO:0031966">
    <property type="term" value="C:mitochondrial membrane"/>
    <property type="evidence" value="ECO:0007669"/>
    <property type="project" value="TreeGrafter"/>
</dbReference>
<evidence type="ECO:0000256" key="4">
    <source>
        <dbReference type="ARBA" id="ARBA00023136"/>
    </source>
</evidence>
<dbReference type="GO" id="GO:0005778">
    <property type="term" value="C:peroxisomal membrane"/>
    <property type="evidence" value="ECO:0007669"/>
    <property type="project" value="TreeGrafter"/>
</dbReference>
<evidence type="ECO:0000313" key="9">
    <source>
        <dbReference type="Proteomes" id="UP000694546"/>
    </source>
</evidence>
<accession>A0A8C5F3W7</accession>
<dbReference type="InterPro" id="IPR045520">
    <property type="entry name" value="GPAT/DHAPAT_C"/>
</dbReference>
<sequence length="549" mass="61717">VILSEMSQNLQMSSIRLLGYGLNKAMKRLFHARQRQHGRLQPTAQGYPVILMPNHRSYMDFLIISFLSFTYDLPIPVIAAGTPLSKMKLMGEIFRRCGAFYIRRGIGSDKLYWAFCPSMVKTIVRRAYAPLEFYVEGLRSRTLKALPPKLGMMHMVLEPFFKGEVYDITLVPISISYDRVVEESLLAHELLGVPKPRETTRGLLKASSVLWENYGSMHVNIGQALSVRAMCQGKIDRNHYNRVPRDLPQKPGEDMQACVSLLAHRVVRDQEQGAVLSPWSLMATVLLQSPVPSLVQEGLPWGALAQRTLWLRGHALAFGARLNWPGGWVGGCGESDEVMSSNMSLHHSVARRRGGRVFLLEEEGFAGRRPTSAEEGVAWRAVAVLMMASHRNQALHVFARPAMLAVAMHVTASRQRRELQAFFVFLLDVFSVEIVFTPGQSSQDFEEACSLLGKAGAIQCCQEEISVTDAGQQTMTFLKTLLQPFMDSYQVTCRHIVPIDWLTDWSMTAFYRLLFLNSELQTYEALSSDTQSNALSSLLRLEAVTKLRT</sequence>
<dbReference type="SMART" id="SM00563">
    <property type="entry name" value="PlsC"/>
    <property type="match status" value="1"/>
</dbReference>